<dbReference type="PRINTS" id="PR00507">
    <property type="entry name" value="N12N6MTFRASE"/>
</dbReference>
<keyword evidence="3" id="KW-0808">Transferase</keyword>
<gene>
    <name evidence="8" type="ORF">ElP_56150</name>
</gene>
<dbReference type="EMBL" id="CP036426">
    <property type="protein sequence ID" value="QDV37672.1"/>
    <property type="molecule type" value="Genomic_DNA"/>
</dbReference>
<reference evidence="8 9" key="1">
    <citation type="submission" date="2019-02" db="EMBL/GenBank/DDBJ databases">
        <title>Deep-cultivation of Planctomycetes and their phenomic and genomic characterization uncovers novel biology.</title>
        <authorList>
            <person name="Wiegand S."/>
            <person name="Jogler M."/>
            <person name="Boedeker C."/>
            <person name="Pinto D."/>
            <person name="Vollmers J."/>
            <person name="Rivas-Marin E."/>
            <person name="Kohn T."/>
            <person name="Peeters S.H."/>
            <person name="Heuer A."/>
            <person name="Rast P."/>
            <person name="Oberbeckmann S."/>
            <person name="Bunk B."/>
            <person name="Jeske O."/>
            <person name="Meyerdierks A."/>
            <person name="Storesund J.E."/>
            <person name="Kallscheuer N."/>
            <person name="Luecker S."/>
            <person name="Lage O.M."/>
            <person name="Pohl T."/>
            <person name="Merkel B.J."/>
            <person name="Hornburger P."/>
            <person name="Mueller R.-W."/>
            <person name="Bruemmer F."/>
            <person name="Labrenz M."/>
            <person name="Spormann A.M."/>
            <person name="Op den Camp H."/>
            <person name="Overmann J."/>
            <person name="Amann R."/>
            <person name="Jetten M.S.M."/>
            <person name="Mascher T."/>
            <person name="Medema M.H."/>
            <person name="Devos D.P."/>
            <person name="Kaster A.-K."/>
            <person name="Ovreas L."/>
            <person name="Rohde M."/>
            <person name="Galperin M.Y."/>
            <person name="Jogler C."/>
        </authorList>
    </citation>
    <scope>NUCLEOTIDE SEQUENCE [LARGE SCALE GENOMIC DNA]</scope>
    <source>
        <strain evidence="8 9">ElP</strain>
    </source>
</reference>
<dbReference type="Gene3D" id="3.40.50.150">
    <property type="entry name" value="Vaccinia Virus protein VP39"/>
    <property type="match status" value="2"/>
</dbReference>
<dbReference type="Pfam" id="PF07669">
    <property type="entry name" value="Eco57I"/>
    <property type="match status" value="1"/>
</dbReference>
<dbReference type="AlphaFoldDB" id="A0A518H9Z1"/>
<dbReference type="REBASE" id="356642">
    <property type="entry name" value="PbaE1PORF56150P"/>
</dbReference>
<name>A0A518H9Z1_9BACT</name>
<evidence type="ECO:0000256" key="6">
    <source>
        <dbReference type="SAM" id="MobiDB-lite"/>
    </source>
</evidence>
<proteinExistence type="predicted"/>
<accession>A0A518H9Z1</accession>
<dbReference type="SUPFAM" id="SSF53335">
    <property type="entry name" value="S-adenosyl-L-methionine-dependent methyltransferases"/>
    <property type="match status" value="1"/>
</dbReference>
<evidence type="ECO:0000256" key="5">
    <source>
        <dbReference type="ARBA" id="ARBA00047942"/>
    </source>
</evidence>
<dbReference type="InterPro" id="IPR029063">
    <property type="entry name" value="SAM-dependent_MTases_sf"/>
</dbReference>
<dbReference type="InterPro" id="IPR050953">
    <property type="entry name" value="N4_N6_ade-DNA_methylase"/>
</dbReference>
<dbReference type="PANTHER" id="PTHR33841:SF1">
    <property type="entry name" value="DNA METHYLTRANSFERASE A"/>
    <property type="match status" value="1"/>
</dbReference>
<evidence type="ECO:0000256" key="3">
    <source>
        <dbReference type="ARBA" id="ARBA00022679"/>
    </source>
</evidence>
<dbReference type="InterPro" id="IPR011639">
    <property type="entry name" value="MethylTrfase_TaqI-like_dom"/>
</dbReference>
<dbReference type="GO" id="GO:0009007">
    <property type="term" value="F:site-specific DNA-methyltransferase (adenine-specific) activity"/>
    <property type="evidence" value="ECO:0007669"/>
    <property type="project" value="UniProtKB-EC"/>
</dbReference>
<protein>
    <recommendedName>
        <fullName evidence="1">site-specific DNA-methyltransferase (adenine-specific)</fullName>
        <ecNumber evidence="1">2.1.1.72</ecNumber>
    </recommendedName>
</protein>
<dbReference type="Proteomes" id="UP000317835">
    <property type="component" value="Chromosome"/>
</dbReference>
<keyword evidence="2" id="KW-0489">Methyltransferase</keyword>
<keyword evidence="9" id="KW-1185">Reference proteome</keyword>
<evidence type="ECO:0000256" key="4">
    <source>
        <dbReference type="ARBA" id="ARBA00022691"/>
    </source>
</evidence>
<dbReference type="PANTHER" id="PTHR33841">
    <property type="entry name" value="DNA METHYLTRANSFERASE YEEA-RELATED"/>
    <property type="match status" value="1"/>
</dbReference>
<keyword evidence="4" id="KW-0949">S-adenosyl-L-methionine</keyword>
<dbReference type="RefSeq" id="WP_197446413.1">
    <property type="nucleotide sequence ID" value="NZ_CP036426.1"/>
</dbReference>
<sequence>MPTVHRTLEPLCYDKAEDGTLVPKEPEVILGLKVCDPACGSASFLVAALHYLADALYRSLCHHRQLDDPERARRITLPYGRPRTGKDGDELVPFPPDDPKRGHTFEERVKALLRRHVVERCIYGVDINPLAVELSRVSLWIETLDPDLPFSFLDHKIKVGNALVGCWLDRVEVYPLKAWEREGGDGPKGERTGRIETFLKGEKVGNRRSGDGIIKREMRELIEGRFTGQPPLFPEMEVSTETVVAQARAEYEKLHALPPHTDPDERERIYREHILGSPAIQQLKRAMDEWCAVWFWPTDVESLKFVPTPLTFHDPTDQKRTLVERLADELRFFHWELEFPDVFMSGQSGFDTMLGNPPWENAQPNPYEFFADHEPTIRTFGRNNLLACMEKLFHASAIIQDEWLEHCGFFKSFANWVTFIADPFGLEGGSAILGRGSSGLVATWKKRRQSSKGFVGSKSPFRYQMGRVFTYKLFLESSNFLLGEHGRLGMIVPAGLYTDSWSLPLRQLFLDHSNWEWLFSFENKLKIFNIHSSFKFSVVIVARPNRELGSHHTPLRAAFMVHDLGDWERADPPTLTFDPALVPLFSPRSKSLPEVRTERDLTICRKIYDNSIRIGDKAPEWEIKFGLEFMMNTDVKLFPLKEKWEEGEYRPDRYGRWVGPNGNIALPLYEGRMIGQFDFSQKGWVSGKGRSSVWRDIPYEQKLVEPQFLMAEETYVSRHGPQGGLKLAFMDITSGTNVRTMISTAQASFPCGNSVPILSVKYDNGASTLLLSAVTNSLSFDFTVRQRIGGLHLNWFIIEECPIPVLNLGDKLNFRGRIVLDAARLTLLHRRFAPEWLKLKRLYPELAGREWKHWWAVTEADRLRLRVEIDALCADLYGLDPDDFDWIVRDDPTDPKGFYRVDKQFPFRERLTGLAAAAFRALKDGRWSAESAASLSNDEFFALLGIPELTSPPAAHALGLPGPLIEKRPGCHVWTPENFLEDDPRYGWTWDDCWKDAVALLGSEEAVRTYLEDSSSSQSNKASLDDGDFRLVSKPPSRSQGKLF</sequence>
<dbReference type="GO" id="GO:0032259">
    <property type="term" value="P:methylation"/>
    <property type="evidence" value="ECO:0007669"/>
    <property type="project" value="UniProtKB-KW"/>
</dbReference>
<dbReference type="EC" id="2.1.1.72" evidence="1"/>
<evidence type="ECO:0000313" key="8">
    <source>
        <dbReference type="EMBL" id="QDV37672.1"/>
    </source>
</evidence>
<dbReference type="KEGG" id="tpla:ElP_56150"/>
<evidence type="ECO:0000259" key="7">
    <source>
        <dbReference type="Pfam" id="PF07669"/>
    </source>
</evidence>
<evidence type="ECO:0000313" key="9">
    <source>
        <dbReference type="Proteomes" id="UP000317835"/>
    </source>
</evidence>
<feature type="domain" description="Type II methyltransferase M.TaqI-like" evidence="7">
    <location>
        <begin position="121"/>
        <end position="364"/>
    </location>
</feature>
<comment type="catalytic activity">
    <reaction evidence="5">
        <text>a 2'-deoxyadenosine in DNA + S-adenosyl-L-methionine = an N(6)-methyl-2'-deoxyadenosine in DNA + S-adenosyl-L-homocysteine + H(+)</text>
        <dbReference type="Rhea" id="RHEA:15197"/>
        <dbReference type="Rhea" id="RHEA-COMP:12418"/>
        <dbReference type="Rhea" id="RHEA-COMP:12419"/>
        <dbReference type="ChEBI" id="CHEBI:15378"/>
        <dbReference type="ChEBI" id="CHEBI:57856"/>
        <dbReference type="ChEBI" id="CHEBI:59789"/>
        <dbReference type="ChEBI" id="CHEBI:90615"/>
        <dbReference type="ChEBI" id="CHEBI:90616"/>
        <dbReference type="EC" id="2.1.1.72"/>
    </reaction>
</comment>
<evidence type="ECO:0000256" key="2">
    <source>
        <dbReference type="ARBA" id="ARBA00022603"/>
    </source>
</evidence>
<organism evidence="8 9">
    <name type="scientific">Tautonia plasticadhaerens</name>
    <dbReference type="NCBI Taxonomy" id="2527974"/>
    <lineage>
        <taxon>Bacteria</taxon>
        <taxon>Pseudomonadati</taxon>
        <taxon>Planctomycetota</taxon>
        <taxon>Planctomycetia</taxon>
        <taxon>Isosphaerales</taxon>
        <taxon>Isosphaeraceae</taxon>
        <taxon>Tautonia</taxon>
    </lineage>
</organism>
<evidence type="ECO:0000256" key="1">
    <source>
        <dbReference type="ARBA" id="ARBA00011900"/>
    </source>
</evidence>
<feature type="compositionally biased region" description="Polar residues" evidence="6">
    <location>
        <begin position="1012"/>
        <end position="1022"/>
    </location>
</feature>
<dbReference type="GO" id="GO:0006304">
    <property type="term" value="P:DNA modification"/>
    <property type="evidence" value="ECO:0007669"/>
    <property type="project" value="InterPro"/>
</dbReference>
<feature type="region of interest" description="Disordered" evidence="6">
    <location>
        <begin position="1012"/>
        <end position="1044"/>
    </location>
</feature>